<dbReference type="Proteomes" id="UP000250321">
    <property type="component" value="Unassembled WGS sequence"/>
</dbReference>
<evidence type="ECO:0000313" key="2">
    <source>
        <dbReference type="Proteomes" id="UP000250321"/>
    </source>
</evidence>
<keyword evidence="2" id="KW-1185">Reference proteome</keyword>
<accession>A0A314Y6W1</accession>
<name>A0A314Y6W1_PRUYE</name>
<reference evidence="1 2" key="1">
    <citation type="submission" date="2018-02" db="EMBL/GenBank/DDBJ databases">
        <title>Draft genome of wild Prunus yedoensis var. nudiflora.</title>
        <authorList>
            <person name="Baek S."/>
            <person name="Kim J.-H."/>
            <person name="Choi K."/>
            <person name="Kim G.-B."/>
            <person name="Cho A."/>
            <person name="Jang H."/>
            <person name="Shin C.-H."/>
            <person name="Yu H.-J."/>
            <person name="Mun J.-H."/>
        </authorList>
    </citation>
    <scope>NUCLEOTIDE SEQUENCE [LARGE SCALE GENOMIC DNA]</scope>
    <source>
        <strain evidence="2">cv. Jeju island</strain>
        <tissue evidence="1">Leaf</tissue>
    </source>
</reference>
<organism evidence="1 2">
    <name type="scientific">Prunus yedoensis var. nudiflora</name>
    <dbReference type="NCBI Taxonomy" id="2094558"/>
    <lineage>
        <taxon>Eukaryota</taxon>
        <taxon>Viridiplantae</taxon>
        <taxon>Streptophyta</taxon>
        <taxon>Embryophyta</taxon>
        <taxon>Tracheophyta</taxon>
        <taxon>Spermatophyta</taxon>
        <taxon>Magnoliopsida</taxon>
        <taxon>eudicotyledons</taxon>
        <taxon>Gunneridae</taxon>
        <taxon>Pentapetalae</taxon>
        <taxon>rosids</taxon>
        <taxon>fabids</taxon>
        <taxon>Rosales</taxon>
        <taxon>Rosaceae</taxon>
        <taxon>Amygdaloideae</taxon>
        <taxon>Amygdaleae</taxon>
        <taxon>Prunus</taxon>
    </lineage>
</organism>
<evidence type="ECO:0000313" key="1">
    <source>
        <dbReference type="EMBL" id="PQQ00301.1"/>
    </source>
</evidence>
<proteinExistence type="predicted"/>
<protein>
    <submittedName>
        <fullName evidence="1">Uncharacterized protein</fullName>
    </submittedName>
</protein>
<dbReference type="AlphaFoldDB" id="A0A314Y6W1"/>
<dbReference type="EMBL" id="PJQY01001714">
    <property type="protein sequence ID" value="PQQ00301.1"/>
    <property type="molecule type" value="Genomic_DNA"/>
</dbReference>
<sequence length="62" mass="7166">MGREQAYVDYDIDESKFKNSEAMNHYKKIFSVQCVTVEREVKLSVTSRILGFPESSNQEVGF</sequence>
<gene>
    <name evidence="1" type="ORF">Pyn_14952</name>
</gene>
<comment type="caution">
    <text evidence="1">The sequence shown here is derived from an EMBL/GenBank/DDBJ whole genome shotgun (WGS) entry which is preliminary data.</text>
</comment>